<dbReference type="WBParaSite" id="PSAMB.scaffold182size68474.g2946.t1">
    <property type="protein sequence ID" value="PSAMB.scaffold182size68474.g2946.t1"/>
    <property type="gene ID" value="PSAMB.scaffold182size68474.g2946"/>
</dbReference>
<sequence>MEKQKQKAIEHHNVALMVSMDSLAVIDNLRAGLLTLLEKKSIKESHPTRRDRNRELTSILFRKREDLKPFEGFLEALKKTDASHAIMAEAILKTYKHGIGATALEKVSCTPLSPTEETKYDLQM</sequence>
<organism evidence="2 3">
    <name type="scientific">Plectus sambesii</name>
    <dbReference type="NCBI Taxonomy" id="2011161"/>
    <lineage>
        <taxon>Eukaryota</taxon>
        <taxon>Metazoa</taxon>
        <taxon>Ecdysozoa</taxon>
        <taxon>Nematoda</taxon>
        <taxon>Chromadorea</taxon>
        <taxon>Plectida</taxon>
        <taxon>Plectina</taxon>
        <taxon>Plectoidea</taxon>
        <taxon>Plectidae</taxon>
        <taxon>Plectus</taxon>
    </lineage>
</organism>
<protein>
    <submittedName>
        <fullName evidence="3">CARD domain-containing protein</fullName>
    </submittedName>
</protein>
<dbReference type="Proteomes" id="UP000887566">
    <property type="component" value="Unplaced"/>
</dbReference>
<evidence type="ECO:0000313" key="2">
    <source>
        <dbReference type="Proteomes" id="UP000887566"/>
    </source>
</evidence>
<dbReference type="InterPro" id="IPR001315">
    <property type="entry name" value="CARD"/>
</dbReference>
<dbReference type="AlphaFoldDB" id="A0A914VDV1"/>
<evidence type="ECO:0000259" key="1">
    <source>
        <dbReference type="PROSITE" id="PS50209"/>
    </source>
</evidence>
<evidence type="ECO:0000313" key="3">
    <source>
        <dbReference type="WBParaSite" id="PSAMB.scaffold182size68474.g2946.t1"/>
    </source>
</evidence>
<accession>A0A914VDV1</accession>
<dbReference type="PROSITE" id="PS50209">
    <property type="entry name" value="CARD"/>
    <property type="match status" value="1"/>
</dbReference>
<dbReference type="Pfam" id="PF00619">
    <property type="entry name" value="CARD"/>
    <property type="match status" value="1"/>
</dbReference>
<proteinExistence type="predicted"/>
<dbReference type="GO" id="GO:0042981">
    <property type="term" value="P:regulation of apoptotic process"/>
    <property type="evidence" value="ECO:0007669"/>
    <property type="project" value="InterPro"/>
</dbReference>
<feature type="domain" description="CARD" evidence="1">
    <location>
        <begin position="1"/>
        <end position="81"/>
    </location>
</feature>
<dbReference type="CDD" id="cd01671">
    <property type="entry name" value="CARD"/>
    <property type="match status" value="1"/>
</dbReference>
<keyword evidence="2" id="KW-1185">Reference proteome</keyword>
<dbReference type="InterPro" id="IPR011029">
    <property type="entry name" value="DEATH-like_dom_sf"/>
</dbReference>
<name>A0A914VDV1_9BILA</name>
<dbReference type="Gene3D" id="1.10.533.10">
    <property type="entry name" value="Death Domain, Fas"/>
    <property type="match status" value="1"/>
</dbReference>
<reference evidence="3" key="1">
    <citation type="submission" date="2022-11" db="UniProtKB">
        <authorList>
            <consortium name="WormBaseParasite"/>
        </authorList>
    </citation>
    <scope>IDENTIFICATION</scope>
</reference>
<dbReference type="SUPFAM" id="SSF47986">
    <property type="entry name" value="DEATH domain"/>
    <property type="match status" value="1"/>
</dbReference>